<dbReference type="EMBL" id="LAZR01002762">
    <property type="protein sequence ID" value="KKN25898.1"/>
    <property type="molecule type" value="Genomic_DNA"/>
</dbReference>
<organism evidence="2">
    <name type="scientific">marine sediment metagenome</name>
    <dbReference type="NCBI Taxonomy" id="412755"/>
    <lineage>
        <taxon>unclassified sequences</taxon>
        <taxon>metagenomes</taxon>
        <taxon>ecological metagenomes</taxon>
    </lineage>
</organism>
<dbReference type="AlphaFoldDB" id="A0A0F9S962"/>
<name>A0A0F9S962_9ZZZZ</name>
<evidence type="ECO:0000256" key="1">
    <source>
        <dbReference type="SAM" id="Phobius"/>
    </source>
</evidence>
<sequence>MGTSISSWENVGAYFTFADNPLALGLFTLGAAAIIVGLIASIAKHENEAFEKIEKK</sequence>
<reference evidence="2" key="1">
    <citation type="journal article" date="2015" name="Nature">
        <title>Complex archaea that bridge the gap between prokaryotes and eukaryotes.</title>
        <authorList>
            <person name="Spang A."/>
            <person name="Saw J.H."/>
            <person name="Jorgensen S.L."/>
            <person name="Zaremba-Niedzwiedzka K."/>
            <person name="Martijn J."/>
            <person name="Lind A.E."/>
            <person name="van Eijk R."/>
            <person name="Schleper C."/>
            <person name="Guy L."/>
            <person name="Ettema T.J."/>
        </authorList>
    </citation>
    <scope>NUCLEOTIDE SEQUENCE</scope>
</reference>
<accession>A0A0F9S962</accession>
<comment type="caution">
    <text evidence="2">The sequence shown here is derived from an EMBL/GenBank/DDBJ whole genome shotgun (WGS) entry which is preliminary data.</text>
</comment>
<keyword evidence="1" id="KW-0812">Transmembrane</keyword>
<feature type="transmembrane region" description="Helical" evidence="1">
    <location>
        <begin position="22"/>
        <end position="43"/>
    </location>
</feature>
<keyword evidence="1" id="KW-0472">Membrane</keyword>
<proteinExistence type="predicted"/>
<keyword evidence="1" id="KW-1133">Transmembrane helix</keyword>
<evidence type="ECO:0000313" key="2">
    <source>
        <dbReference type="EMBL" id="KKN25898.1"/>
    </source>
</evidence>
<protein>
    <submittedName>
        <fullName evidence="2">Uncharacterized protein</fullName>
    </submittedName>
</protein>
<gene>
    <name evidence="2" type="ORF">LCGC14_0880090</name>
</gene>